<dbReference type="SUPFAM" id="SSF53474">
    <property type="entry name" value="alpha/beta-Hydrolases"/>
    <property type="match status" value="1"/>
</dbReference>
<dbReference type="PANTHER" id="PTHR48098">
    <property type="entry name" value="ENTEROCHELIN ESTERASE-RELATED"/>
    <property type="match status" value="1"/>
</dbReference>
<evidence type="ECO:0000313" key="1">
    <source>
        <dbReference type="EMBL" id="GEJ59092.1"/>
    </source>
</evidence>
<proteinExistence type="predicted"/>
<organism evidence="1 2">
    <name type="scientific">Anaeromyxobacter diazotrophicus</name>
    <dbReference type="NCBI Taxonomy" id="2590199"/>
    <lineage>
        <taxon>Bacteria</taxon>
        <taxon>Pseudomonadati</taxon>
        <taxon>Myxococcota</taxon>
        <taxon>Myxococcia</taxon>
        <taxon>Myxococcales</taxon>
        <taxon>Cystobacterineae</taxon>
        <taxon>Anaeromyxobacteraceae</taxon>
        <taxon>Anaeromyxobacter</taxon>
    </lineage>
</organism>
<dbReference type="Gene3D" id="3.40.50.1820">
    <property type="entry name" value="alpha/beta hydrolase"/>
    <property type="match status" value="1"/>
</dbReference>
<dbReference type="EMBL" id="BJTG01000010">
    <property type="protein sequence ID" value="GEJ59092.1"/>
    <property type="molecule type" value="Genomic_DNA"/>
</dbReference>
<protein>
    <submittedName>
        <fullName evidence="1">Enterochelin esterase</fullName>
    </submittedName>
</protein>
<gene>
    <name evidence="1" type="primary">fes</name>
    <name evidence="1" type="ORF">AMYX_38330</name>
</gene>
<dbReference type="InterPro" id="IPR029058">
    <property type="entry name" value="AB_hydrolase_fold"/>
</dbReference>
<keyword evidence="2" id="KW-1185">Reference proteome</keyword>
<dbReference type="InterPro" id="IPR000801">
    <property type="entry name" value="Esterase-like"/>
</dbReference>
<comment type="caution">
    <text evidence="1">The sequence shown here is derived from an EMBL/GenBank/DDBJ whole genome shotgun (WGS) entry which is preliminary data.</text>
</comment>
<dbReference type="InterPro" id="IPR050583">
    <property type="entry name" value="Mycobacterial_A85_antigen"/>
</dbReference>
<name>A0A7I9VRN1_9BACT</name>
<accession>A0A7I9VRN1</accession>
<dbReference type="Pfam" id="PF00756">
    <property type="entry name" value="Esterase"/>
    <property type="match status" value="1"/>
</dbReference>
<evidence type="ECO:0000313" key="2">
    <source>
        <dbReference type="Proteomes" id="UP000503640"/>
    </source>
</evidence>
<dbReference type="AlphaFoldDB" id="A0A7I9VRN1"/>
<reference evidence="2" key="1">
    <citation type="journal article" date="2020" name="Appl. Environ. Microbiol.">
        <title>Diazotrophic Anaeromyxobacter Isolates from Soils.</title>
        <authorList>
            <person name="Masuda Y."/>
            <person name="Yamanaka H."/>
            <person name="Xu Z.X."/>
            <person name="Shiratori Y."/>
            <person name="Aono T."/>
            <person name="Amachi S."/>
            <person name="Senoo K."/>
            <person name="Itoh H."/>
        </authorList>
    </citation>
    <scope>NUCLEOTIDE SEQUENCE [LARGE SCALE GENOMIC DNA]</scope>
    <source>
        <strain evidence="2">R267</strain>
    </source>
</reference>
<sequence>MYAPGMHGRLDWAELDSAALASNPLGDPPRRPLLAYLPPGYEAGGRYPAVYFLHGFSGSARGYANVTPFQPTLPERLDALVHAGAVPPFVGVFPDGWTRLGGSQWRDSAATGRYGRYLAEDVVAFADARWRTVPRPGARALVGKSSGGYGALLHGALHPGVFGHLASHAGDAAFEYCYLPDFPRAAAALAGSDPAAWFEGFLRRARETKPAGEDHTVLNVVAMAAAYSPRAGAPLGLELPFDPDTARLREEVWARWLEADPVRFVPRHLDAFRRLGSVFLDCGRRDEFNLRWGARMVAEALRQGGVDVLHEEFDDGHRGLDYRYDRSLAYLLPRMERG</sequence>
<dbReference type="Proteomes" id="UP000503640">
    <property type="component" value="Unassembled WGS sequence"/>
</dbReference>